<evidence type="ECO:0000313" key="3">
    <source>
        <dbReference type="Proteomes" id="UP001348817"/>
    </source>
</evidence>
<keyword evidence="2" id="KW-0614">Plasmid</keyword>
<dbReference type="InterPro" id="IPR036280">
    <property type="entry name" value="Multihaem_cyt_sf"/>
</dbReference>
<dbReference type="InterPro" id="IPR040698">
    <property type="entry name" value="HZS_alpha_mid"/>
</dbReference>
<dbReference type="InterPro" id="IPR016187">
    <property type="entry name" value="CTDL_fold"/>
</dbReference>
<dbReference type="PANTHER" id="PTHR23150:SF19">
    <property type="entry name" value="FORMYLGLYCINE-GENERATING ENZYME"/>
    <property type="match status" value="1"/>
</dbReference>
<dbReference type="Gene3D" id="2.60.120.1060">
    <property type="entry name" value="NPCBM/NEW2 domain"/>
    <property type="match status" value="2"/>
</dbReference>
<dbReference type="GO" id="GO:0120147">
    <property type="term" value="F:formylglycine-generating oxidase activity"/>
    <property type="evidence" value="ECO:0007669"/>
    <property type="project" value="TreeGrafter"/>
</dbReference>
<keyword evidence="3" id="KW-1185">Reference proteome</keyword>
<organism evidence="2 3">
    <name type="scientific">Fulvitalea axinellae</name>
    <dbReference type="NCBI Taxonomy" id="1182444"/>
    <lineage>
        <taxon>Bacteria</taxon>
        <taxon>Pseudomonadati</taxon>
        <taxon>Bacteroidota</taxon>
        <taxon>Cytophagia</taxon>
        <taxon>Cytophagales</taxon>
        <taxon>Persicobacteraceae</taxon>
        <taxon>Fulvitalea</taxon>
    </lineage>
</organism>
<dbReference type="PANTHER" id="PTHR23150">
    <property type="entry name" value="SULFATASE MODIFYING FACTOR 1, 2"/>
    <property type="match status" value="1"/>
</dbReference>
<dbReference type="InterPro" id="IPR042095">
    <property type="entry name" value="SUMF_sf"/>
</dbReference>
<dbReference type="SUPFAM" id="SSF48695">
    <property type="entry name" value="Multiheme cytochromes"/>
    <property type="match status" value="1"/>
</dbReference>
<dbReference type="SMART" id="SM00776">
    <property type="entry name" value="NPCBM"/>
    <property type="match status" value="1"/>
</dbReference>
<evidence type="ECO:0000259" key="1">
    <source>
        <dbReference type="SMART" id="SM00776"/>
    </source>
</evidence>
<dbReference type="Gene3D" id="2.120.10.30">
    <property type="entry name" value="TolB, C-terminal domain"/>
    <property type="match status" value="1"/>
</dbReference>
<dbReference type="InterPro" id="IPR051043">
    <property type="entry name" value="Sulfatase_Mod_Factor_Kinase"/>
</dbReference>
<dbReference type="InterPro" id="IPR013222">
    <property type="entry name" value="Glyco_hyd_98_carb-bd"/>
</dbReference>
<accession>A0AAU9CR36</accession>
<protein>
    <recommendedName>
        <fullName evidence="1">Glycosyl hydrolase family 98 putative carbohydrate-binding module domain-containing protein</fullName>
    </recommendedName>
</protein>
<dbReference type="SUPFAM" id="SSF56436">
    <property type="entry name" value="C-type lectin-like"/>
    <property type="match status" value="1"/>
</dbReference>
<dbReference type="Pfam" id="PF03781">
    <property type="entry name" value="FGE-sulfatase"/>
    <property type="match status" value="1"/>
</dbReference>
<geneLocation type="plasmid" evidence="2 3">
    <name>pFA1</name>
</geneLocation>
<dbReference type="InterPro" id="IPR011042">
    <property type="entry name" value="6-blade_b-propeller_TolB-like"/>
</dbReference>
<reference evidence="2 3" key="1">
    <citation type="submission" date="2021-12" db="EMBL/GenBank/DDBJ databases">
        <title>Genome sequencing of bacteria with rrn-lacking chromosome and rrn-plasmid.</title>
        <authorList>
            <person name="Anda M."/>
            <person name="Iwasaki W."/>
        </authorList>
    </citation>
    <scope>NUCLEOTIDE SEQUENCE [LARGE SCALE GENOMIC DNA]</scope>
    <source>
        <strain evidence="2 3">DSM 100852</strain>
        <plasmid evidence="2 3">pFA1</plasmid>
    </source>
</reference>
<dbReference type="Gene3D" id="3.90.1580.10">
    <property type="entry name" value="paralog of FGE (formylglycine-generating enzyme)"/>
    <property type="match status" value="1"/>
</dbReference>
<dbReference type="EMBL" id="AP025315">
    <property type="protein sequence ID" value="BDD11626.1"/>
    <property type="molecule type" value="Genomic_DNA"/>
</dbReference>
<dbReference type="Proteomes" id="UP001348817">
    <property type="component" value="Plasmid pFA1"/>
</dbReference>
<evidence type="ECO:0000313" key="2">
    <source>
        <dbReference type="EMBL" id="BDD11626.1"/>
    </source>
</evidence>
<dbReference type="Pfam" id="PF08305">
    <property type="entry name" value="NPCBM"/>
    <property type="match status" value="2"/>
</dbReference>
<dbReference type="InterPro" id="IPR005532">
    <property type="entry name" value="SUMF_dom"/>
</dbReference>
<proteinExistence type="predicted"/>
<dbReference type="InterPro" id="IPR038637">
    <property type="entry name" value="NPCBM_sf"/>
</dbReference>
<gene>
    <name evidence="2" type="ORF">FUAX_40580</name>
</gene>
<name>A0AAU9CR36_9BACT</name>
<dbReference type="SUPFAM" id="SSF69304">
    <property type="entry name" value="Tricorn protease N-terminal domain"/>
    <property type="match status" value="1"/>
</dbReference>
<dbReference type="KEGG" id="fax:FUAX_40580"/>
<dbReference type="SUPFAM" id="SSF49785">
    <property type="entry name" value="Galactose-binding domain-like"/>
    <property type="match status" value="2"/>
</dbReference>
<dbReference type="InterPro" id="IPR008979">
    <property type="entry name" value="Galactose-bd-like_sf"/>
</dbReference>
<feature type="domain" description="Glycosyl hydrolase family 98 putative carbohydrate-binding module" evidence="1">
    <location>
        <begin position="124"/>
        <end position="263"/>
    </location>
</feature>
<sequence length="1359" mass="152124">MMVRHGFFTAFRKIVWWSGGGLALLLFLLPGLTLAAKKKKGHFYVKRDTWEATMAASKKAYGDYVASLGFTPVSSGVLKHKQAAEPISVDVSGLSELILVISGGANGNSYDHGVWGNARLIDRKGNVTWLEDLDWVSAKSGWRKTTPGANLYGEKANIGGKKYEHCLTVHAEGKVVYKLDKKYAKFEAEVGVDTRGGNKRSSIIFQVHGSEPGSVLREVAKDFPQESGMYSLFAGTSGADYLTMGGTEYERALLTKVLGKLESPEFFRNEALKIKANGGESIDYLKLFKKVVGAIDAQDQLAMIDFEAMRLSIENMDKEFGAKYNGKAYLSELKRLESQKPAMEHALYKGDPKAVAWINKTSGFKRKALMANPLLDFDQLLVVRHKLGNRARTSGPNAPDMVLPRSNWKTIGSTSNPSKGWDTEIAVLSNLRGGVDSKTLYKPKGPHAITDLDLHFDAGKVMFTSATDNGRWGLFEVNIDGSNVKQLSPDKYPDLDFYDACYLPDGRVAMVSNVSMQGVPCVNGSDPVGSMCLLDPETRTFKQINFGQDNDWDPVVLSNGRIMYLRWEYTDNVHYFTRVLMHMNPDGTGKKEYYGSASYWPNTIFDAKPIPGHKTKLVGIVSGHHGTARSGELVIFDPAKGRQEADGVVQRIPGRGQKVEPIIKDKLVDGVWPQFTNPYPLDDNYYLVTAKMKPGGLWGLYLVDTFDNLTLVKEYEGEGIRDVFPLKKRPTPPVIPDKIKPNAKDATVYIADVYEGQGLKGVKRGSVKELRVFAYKFAYNTSKSNNDAMGIEAAWDVKRVLGTVPVYEDGSAMFKIPANVAISLQPLDEHGQAMQIMRSWLTAMPGETISCIGCHEDQNTVPVPKRTIASNRSPVDIKPFYGEVRPFSFVNEVQPVLDAKCVGCHNGNDPELPNFADKTTLPYRNVSRSYFDLQKFVRRPGPESDLHVLTPMDFHASTSEVIMKLNKGHHNVKLTKEERDRLVTWIDLNVPYHADFHDVPDYRGSNQKDRRVQLMKEINNMEYTAEDELARANALREARGPIQPIMPETAPAPKYKKVKARNWPFDATKAKELQAKVGTETKKIDLGNGQTIELVKIPAGEFVMGSDDVEAQALPKTRVKVKKSYWMAKYEISNGQFRSVFPEHNSRVMDQQWKDHTRPGYEANRDEQPAIRMSWQEAQAFCEELSKKTGLKVKLPTEAQWEWACRAGSDKDMAFGDQTADFTAYANFADESLQKMAVIGVDPKPMNPNHTYFKYYDYIPRASGTNDNSMLQSVSGKYKPNAWGLYDMHGNVAEWTRSDYVPYPYNAKDGRNAGNLDSEKTVRGGSWKERPRHGAAGYRNGYKSWQKVYNVGFRVVIEE</sequence>
<dbReference type="Pfam" id="PF18582">
    <property type="entry name" value="HZS_alpha"/>
    <property type="match status" value="1"/>
</dbReference>